<dbReference type="Gene3D" id="3.90.470.20">
    <property type="entry name" value="4'-phosphopantetheinyl transferase domain"/>
    <property type="match status" value="2"/>
</dbReference>
<evidence type="ECO:0000313" key="5">
    <source>
        <dbReference type="EMBL" id="GGO51245.1"/>
    </source>
</evidence>
<comment type="similarity">
    <text evidence="1">Belongs to the P-Pant transferase superfamily. Gsp/Sfp/HetI/AcpT family.</text>
</comment>
<dbReference type="RefSeq" id="WP_229711937.1">
    <property type="nucleotide sequence ID" value="NZ_BMMP01000010.1"/>
</dbReference>
<dbReference type="SUPFAM" id="SSF56214">
    <property type="entry name" value="4'-phosphopantetheinyl transferase"/>
    <property type="match status" value="2"/>
</dbReference>
<evidence type="ECO:0000256" key="3">
    <source>
        <dbReference type="SAM" id="MobiDB-lite"/>
    </source>
</evidence>
<comment type="caution">
    <text evidence="5">The sequence shown here is derived from an EMBL/GenBank/DDBJ whole genome shotgun (WGS) entry which is preliminary data.</text>
</comment>
<dbReference type="PANTHER" id="PTHR12215:SF10">
    <property type="entry name" value="L-AMINOADIPATE-SEMIALDEHYDE DEHYDROGENASE-PHOSPHOPANTETHEINYL TRANSFERASE"/>
    <property type="match status" value="1"/>
</dbReference>
<organism evidence="5 6">
    <name type="scientific">Streptomyces daqingensis</name>
    <dbReference type="NCBI Taxonomy" id="1472640"/>
    <lineage>
        <taxon>Bacteria</taxon>
        <taxon>Bacillati</taxon>
        <taxon>Actinomycetota</taxon>
        <taxon>Actinomycetes</taxon>
        <taxon>Kitasatosporales</taxon>
        <taxon>Streptomycetaceae</taxon>
        <taxon>Streptomyces</taxon>
    </lineage>
</organism>
<evidence type="ECO:0000313" key="6">
    <source>
        <dbReference type="Proteomes" id="UP000631535"/>
    </source>
</evidence>
<feature type="domain" description="4'-phosphopantetheinyl transferase" evidence="4">
    <location>
        <begin position="149"/>
        <end position="222"/>
    </location>
</feature>
<dbReference type="InterPro" id="IPR037143">
    <property type="entry name" value="4-PPantetheinyl_Trfase_dom_sf"/>
</dbReference>
<dbReference type="Pfam" id="PF01648">
    <property type="entry name" value="ACPS"/>
    <property type="match status" value="1"/>
</dbReference>
<accession>A0ABQ2MFL8</accession>
<reference evidence="6" key="1">
    <citation type="journal article" date="2019" name="Int. J. Syst. Evol. Microbiol.">
        <title>The Global Catalogue of Microorganisms (GCM) 10K type strain sequencing project: providing services to taxonomists for standard genome sequencing and annotation.</title>
        <authorList>
            <consortium name="The Broad Institute Genomics Platform"/>
            <consortium name="The Broad Institute Genome Sequencing Center for Infectious Disease"/>
            <person name="Wu L."/>
            <person name="Ma J."/>
        </authorList>
    </citation>
    <scope>NUCLEOTIDE SEQUENCE [LARGE SCALE GENOMIC DNA]</scope>
    <source>
        <strain evidence="6">CGMCC 4.7178</strain>
    </source>
</reference>
<gene>
    <name evidence="5" type="ORF">GCM10012287_32820</name>
</gene>
<feature type="region of interest" description="Disordered" evidence="3">
    <location>
        <begin position="1"/>
        <end position="25"/>
    </location>
</feature>
<dbReference type="InterPro" id="IPR008278">
    <property type="entry name" value="4-PPantetheinyl_Trfase_dom"/>
</dbReference>
<dbReference type="EMBL" id="BMMP01000010">
    <property type="protein sequence ID" value="GGO51245.1"/>
    <property type="molecule type" value="Genomic_DNA"/>
</dbReference>
<proteinExistence type="inferred from homology"/>
<dbReference type="InterPro" id="IPR050559">
    <property type="entry name" value="P-Pant_transferase_sf"/>
</dbReference>
<evidence type="ECO:0000256" key="2">
    <source>
        <dbReference type="ARBA" id="ARBA00022679"/>
    </source>
</evidence>
<keyword evidence="2" id="KW-0808">Transferase</keyword>
<dbReference type="PANTHER" id="PTHR12215">
    <property type="entry name" value="PHOSPHOPANTETHEINE TRANSFERASE"/>
    <property type="match status" value="1"/>
</dbReference>
<name>A0ABQ2MFL8_9ACTN</name>
<evidence type="ECO:0000256" key="1">
    <source>
        <dbReference type="ARBA" id="ARBA00010990"/>
    </source>
</evidence>
<evidence type="ECO:0000259" key="4">
    <source>
        <dbReference type="Pfam" id="PF01648"/>
    </source>
</evidence>
<keyword evidence="6" id="KW-1185">Reference proteome</keyword>
<protein>
    <recommendedName>
        <fullName evidence="4">4'-phosphopantetheinyl transferase domain-containing protein</fullName>
    </recommendedName>
</protein>
<sequence length="293" mass="31266">MTAALRKPAGRTPVRPVRSPGPEGDWTTRLRADLAQHAHAVVHSRTEDWAAPARQPPHVREALLRTELGPRDWERYLGLRVPAVRERFAASRRLLKAAVAAAVRVAPHEVELAYTPAGRPYLHGYDAVHIALSHTGSLLLAGLATCGVIGVDAELSDRPLYGPGLCRQSCTPHEAGALQALPRGERNPALVRLWTLKEAYSKATGLGLAAGFTEFGFPVDAAAHVPAHVPLCRPDGTPAPGFERAWTFRTCLLDGRYTAGIAVCDAGFGPTRDVAASTALDAAVLDAMSHAES</sequence>
<dbReference type="Proteomes" id="UP000631535">
    <property type="component" value="Unassembled WGS sequence"/>
</dbReference>